<dbReference type="InterPro" id="IPR000719">
    <property type="entry name" value="Prot_kinase_dom"/>
</dbReference>
<name>A0ABQ9X923_9EUKA</name>
<dbReference type="PANTHER" id="PTHR24056:SF111">
    <property type="entry name" value="CYCLIN-DEPENDENT KINASE-LIKE 5"/>
    <property type="match status" value="1"/>
</dbReference>
<gene>
    <name evidence="4" type="ORF">BLNAU_17699</name>
</gene>
<dbReference type="EMBL" id="JARBJD010000203">
    <property type="protein sequence ID" value="KAK2947379.1"/>
    <property type="molecule type" value="Genomic_DNA"/>
</dbReference>
<sequence length="117" mass="13436">MADRLKVPVSVTPQLFKGWYRAPELLPTTTQYSTAVDMWAMGCIMGNLLDGQPMFLGDSDLDQLHVIQKMMSPMMPERKEFYMKTGHSRESRRQTSLIQRHLIASTLDMPQNVPYNS</sequence>
<evidence type="ECO:0000256" key="1">
    <source>
        <dbReference type="ARBA" id="ARBA00022741"/>
    </source>
</evidence>
<keyword evidence="1" id="KW-0547">Nucleotide-binding</keyword>
<dbReference type="Proteomes" id="UP001281761">
    <property type="component" value="Unassembled WGS sequence"/>
</dbReference>
<dbReference type="SUPFAM" id="SSF56112">
    <property type="entry name" value="Protein kinase-like (PK-like)"/>
    <property type="match status" value="1"/>
</dbReference>
<keyword evidence="4" id="KW-0808">Transferase</keyword>
<evidence type="ECO:0000313" key="5">
    <source>
        <dbReference type="Proteomes" id="UP001281761"/>
    </source>
</evidence>
<protein>
    <recommendedName>
        <fullName evidence="3">Protein kinase domain-containing protein</fullName>
    </recommendedName>
</protein>
<dbReference type="PROSITE" id="PS50011">
    <property type="entry name" value="PROTEIN_KINASE_DOM"/>
    <property type="match status" value="1"/>
</dbReference>
<evidence type="ECO:0000259" key="3">
    <source>
        <dbReference type="PROSITE" id="PS50011"/>
    </source>
</evidence>
<keyword evidence="5" id="KW-1185">Reference proteome</keyword>
<reference evidence="4 5" key="1">
    <citation type="journal article" date="2022" name="bioRxiv">
        <title>Genomics of Preaxostyla Flagellates Illuminates Evolutionary Transitions and the Path Towards Mitochondrial Loss.</title>
        <authorList>
            <person name="Novak L.V.F."/>
            <person name="Treitli S.C."/>
            <person name="Pyrih J."/>
            <person name="Halakuc P."/>
            <person name="Pipaliya S.V."/>
            <person name="Vacek V."/>
            <person name="Brzon O."/>
            <person name="Soukal P."/>
            <person name="Eme L."/>
            <person name="Dacks J.B."/>
            <person name="Karnkowska A."/>
            <person name="Elias M."/>
            <person name="Hampl V."/>
        </authorList>
    </citation>
    <scope>NUCLEOTIDE SEQUENCE [LARGE SCALE GENOMIC DNA]</scope>
    <source>
        <strain evidence="4">NAU3</strain>
        <tissue evidence="4">Gut</tissue>
    </source>
</reference>
<dbReference type="GO" id="GO:0016740">
    <property type="term" value="F:transferase activity"/>
    <property type="evidence" value="ECO:0007669"/>
    <property type="project" value="UniProtKB-KW"/>
</dbReference>
<feature type="domain" description="Protein kinase" evidence="3">
    <location>
        <begin position="1"/>
        <end position="117"/>
    </location>
</feature>
<dbReference type="InterPro" id="IPR011009">
    <property type="entry name" value="Kinase-like_dom_sf"/>
</dbReference>
<keyword evidence="2" id="KW-0067">ATP-binding</keyword>
<evidence type="ECO:0000256" key="2">
    <source>
        <dbReference type="ARBA" id="ARBA00022840"/>
    </source>
</evidence>
<dbReference type="Gene3D" id="1.10.510.10">
    <property type="entry name" value="Transferase(Phosphotransferase) domain 1"/>
    <property type="match status" value="1"/>
</dbReference>
<dbReference type="Pfam" id="PF00069">
    <property type="entry name" value="Pkinase"/>
    <property type="match status" value="1"/>
</dbReference>
<dbReference type="InterPro" id="IPR050108">
    <property type="entry name" value="CDK"/>
</dbReference>
<comment type="caution">
    <text evidence="4">The sequence shown here is derived from an EMBL/GenBank/DDBJ whole genome shotgun (WGS) entry which is preliminary data.</text>
</comment>
<evidence type="ECO:0000313" key="4">
    <source>
        <dbReference type="EMBL" id="KAK2947379.1"/>
    </source>
</evidence>
<dbReference type="PANTHER" id="PTHR24056">
    <property type="entry name" value="CELL DIVISION PROTEIN KINASE"/>
    <property type="match status" value="1"/>
</dbReference>
<accession>A0ABQ9X923</accession>
<organism evidence="4 5">
    <name type="scientific">Blattamonas nauphoetae</name>
    <dbReference type="NCBI Taxonomy" id="2049346"/>
    <lineage>
        <taxon>Eukaryota</taxon>
        <taxon>Metamonada</taxon>
        <taxon>Preaxostyla</taxon>
        <taxon>Oxymonadida</taxon>
        <taxon>Blattamonas</taxon>
    </lineage>
</organism>
<proteinExistence type="predicted"/>